<keyword evidence="2" id="KW-0560">Oxidoreductase</keyword>
<protein>
    <submittedName>
        <fullName evidence="2">Antibiotic biosynthesis monooxygenase</fullName>
    </submittedName>
</protein>
<dbReference type="EMBL" id="JAOVZO020000018">
    <property type="protein sequence ID" value="MDC8014146.1"/>
    <property type="molecule type" value="Genomic_DNA"/>
</dbReference>
<keyword evidence="3" id="KW-1185">Reference proteome</keyword>
<dbReference type="InterPro" id="IPR007138">
    <property type="entry name" value="ABM_dom"/>
</dbReference>
<gene>
    <name evidence="2" type="ORF">OD750_016495</name>
</gene>
<reference evidence="2" key="1">
    <citation type="submission" date="2023-02" db="EMBL/GenBank/DDBJ databases">
        <title>Tahibacter soli sp. nov. isolated from soil.</title>
        <authorList>
            <person name="Baek J.H."/>
            <person name="Lee J.K."/>
            <person name="Choi D.G."/>
            <person name="Jeon C.O."/>
        </authorList>
    </citation>
    <scope>NUCLEOTIDE SEQUENCE</scope>
    <source>
        <strain evidence="2">BL</strain>
    </source>
</reference>
<sequence length="102" mass="11610">MVTVVWDTWIKPGAEAEGLALTRRIWEDMRRFDGYVSHELLFDVDAPGHVIALGVWASREHADRIRELYKDSDVIARLLPLLEKPRDRWITQAEAASVAAVA</sequence>
<accession>A0A9X3YNT9</accession>
<proteinExistence type="predicted"/>
<comment type="caution">
    <text evidence="2">The sequence shown here is derived from an EMBL/GenBank/DDBJ whole genome shotgun (WGS) entry which is preliminary data.</text>
</comment>
<evidence type="ECO:0000313" key="3">
    <source>
        <dbReference type="Proteomes" id="UP001139971"/>
    </source>
</evidence>
<dbReference type="Proteomes" id="UP001139971">
    <property type="component" value="Unassembled WGS sequence"/>
</dbReference>
<keyword evidence="2" id="KW-0503">Monooxygenase</keyword>
<dbReference type="Pfam" id="PF03992">
    <property type="entry name" value="ABM"/>
    <property type="match status" value="1"/>
</dbReference>
<feature type="domain" description="ABM" evidence="1">
    <location>
        <begin position="1"/>
        <end position="64"/>
    </location>
</feature>
<dbReference type="SUPFAM" id="SSF54909">
    <property type="entry name" value="Dimeric alpha+beta barrel"/>
    <property type="match status" value="1"/>
</dbReference>
<dbReference type="GO" id="GO:0004497">
    <property type="term" value="F:monooxygenase activity"/>
    <property type="evidence" value="ECO:0007669"/>
    <property type="project" value="UniProtKB-KW"/>
</dbReference>
<name>A0A9X3YNT9_9GAMM</name>
<dbReference type="InterPro" id="IPR011008">
    <property type="entry name" value="Dimeric_a/b-barrel"/>
</dbReference>
<dbReference type="RefSeq" id="WP_263541785.1">
    <property type="nucleotide sequence ID" value="NZ_JAOVZO020000018.1"/>
</dbReference>
<evidence type="ECO:0000259" key="1">
    <source>
        <dbReference type="Pfam" id="PF03992"/>
    </source>
</evidence>
<evidence type="ECO:0000313" key="2">
    <source>
        <dbReference type="EMBL" id="MDC8014146.1"/>
    </source>
</evidence>
<dbReference type="Gene3D" id="3.30.70.100">
    <property type="match status" value="1"/>
</dbReference>
<organism evidence="2 3">
    <name type="scientific">Tahibacter soli</name>
    <dbReference type="NCBI Taxonomy" id="2983605"/>
    <lineage>
        <taxon>Bacteria</taxon>
        <taxon>Pseudomonadati</taxon>
        <taxon>Pseudomonadota</taxon>
        <taxon>Gammaproteobacteria</taxon>
        <taxon>Lysobacterales</taxon>
        <taxon>Rhodanobacteraceae</taxon>
        <taxon>Tahibacter</taxon>
    </lineage>
</organism>
<dbReference type="AlphaFoldDB" id="A0A9X3YNT9"/>